<keyword evidence="2" id="KW-1185">Reference proteome</keyword>
<dbReference type="AlphaFoldDB" id="A0A3M7T0S2"/>
<evidence type="ECO:0000313" key="2">
    <source>
        <dbReference type="Proteomes" id="UP000276133"/>
    </source>
</evidence>
<organism evidence="1 2">
    <name type="scientific">Brachionus plicatilis</name>
    <name type="common">Marine rotifer</name>
    <name type="synonym">Brachionus muelleri</name>
    <dbReference type="NCBI Taxonomy" id="10195"/>
    <lineage>
        <taxon>Eukaryota</taxon>
        <taxon>Metazoa</taxon>
        <taxon>Spiralia</taxon>
        <taxon>Gnathifera</taxon>
        <taxon>Rotifera</taxon>
        <taxon>Eurotatoria</taxon>
        <taxon>Monogononta</taxon>
        <taxon>Pseudotrocha</taxon>
        <taxon>Ploima</taxon>
        <taxon>Brachionidae</taxon>
        <taxon>Brachionus</taxon>
    </lineage>
</organism>
<name>A0A3M7T0S2_BRAPC</name>
<dbReference type="EMBL" id="REGN01000505">
    <property type="protein sequence ID" value="RNA41428.1"/>
    <property type="molecule type" value="Genomic_DNA"/>
</dbReference>
<accession>A0A3M7T0S2</accession>
<sequence length="93" mass="10863">MPKINHDFSISNYLVSKRVPSRLLINVKIFLKCRLFLQSYFIALFTALCRFNLRLIGKIIDVSLKYAFNRTSKKGFVKFISIHSFQLLFGEKG</sequence>
<evidence type="ECO:0000313" key="1">
    <source>
        <dbReference type="EMBL" id="RNA41428.1"/>
    </source>
</evidence>
<gene>
    <name evidence="1" type="ORF">BpHYR1_053062</name>
</gene>
<comment type="caution">
    <text evidence="1">The sequence shown here is derived from an EMBL/GenBank/DDBJ whole genome shotgun (WGS) entry which is preliminary data.</text>
</comment>
<dbReference type="Proteomes" id="UP000276133">
    <property type="component" value="Unassembled WGS sequence"/>
</dbReference>
<proteinExistence type="predicted"/>
<protein>
    <submittedName>
        <fullName evidence="1">Uncharacterized protein</fullName>
    </submittedName>
</protein>
<reference evidence="1 2" key="1">
    <citation type="journal article" date="2018" name="Sci. Rep.">
        <title>Genomic signatures of local adaptation to the degree of environmental predictability in rotifers.</title>
        <authorList>
            <person name="Franch-Gras L."/>
            <person name="Hahn C."/>
            <person name="Garcia-Roger E.M."/>
            <person name="Carmona M.J."/>
            <person name="Serra M."/>
            <person name="Gomez A."/>
        </authorList>
    </citation>
    <scope>NUCLEOTIDE SEQUENCE [LARGE SCALE GENOMIC DNA]</scope>
    <source>
        <strain evidence="1">HYR1</strain>
    </source>
</reference>